<dbReference type="Pfam" id="PF05891">
    <property type="entry name" value="Methyltransf_PK"/>
    <property type="match status" value="1"/>
</dbReference>
<comment type="catalytic activity">
    <reaction evidence="10">
        <text>N-terminal L-alanyl-L-prolyl-L-lysyl-[protein] + 3 S-adenosyl-L-methionine = N-terminal N,N,N-trimethyl-L-alanyl-L-prolyl-L-lysyl-[protein] + 3 S-adenosyl-L-homocysteine + 3 H(+)</text>
        <dbReference type="Rhea" id="RHEA:54712"/>
        <dbReference type="Rhea" id="RHEA-COMP:13785"/>
        <dbReference type="Rhea" id="RHEA-COMP:13971"/>
        <dbReference type="ChEBI" id="CHEBI:15378"/>
        <dbReference type="ChEBI" id="CHEBI:57856"/>
        <dbReference type="ChEBI" id="CHEBI:59789"/>
        <dbReference type="ChEBI" id="CHEBI:138057"/>
        <dbReference type="ChEBI" id="CHEBI:138315"/>
        <dbReference type="EC" id="2.1.1.244"/>
    </reaction>
</comment>
<feature type="binding site" evidence="12">
    <location>
        <begin position="149"/>
        <end position="150"/>
    </location>
    <ligand>
        <name>S-adenosyl-L-methionine</name>
        <dbReference type="ChEBI" id="CHEBI:59789"/>
    </ligand>
</feature>
<evidence type="ECO:0000256" key="13">
    <source>
        <dbReference type="SAM" id="MobiDB-lite"/>
    </source>
</evidence>
<dbReference type="EMBL" id="HBGG01043146">
    <property type="protein sequence ID" value="CAD9229601.1"/>
    <property type="molecule type" value="Transcribed_RNA"/>
</dbReference>
<feature type="binding site" evidence="12">
    <location>
        <position position="165"/>
    </location>
    <ligand>
        <name>S-adenosyl-L-methionine</name>
        <dbReference type="ChEBI" id="CHEBI:59789"/>
    </ligand>
</feature>
<reference evidence="14" key="1">
    <citation type="submission" date="2021-01" db="EMBL/GenBank/DDBJ databases">
        <authorList>
            <person name="Corre E."/>
            <person name="Pelletier E."/>
            <person name="Niang G."/>
            <person name="Scheremetjew M."/>
            <person name="Finn R."/>
            <person name="Kale V."/>
            <person name="Holt S."/>
            <person name="Cochrane G."/>
            <person name="Meng A."/>
            <person name="Brown T."/>
            <person name="Cohen L."/>
        </authorList>
    </citation>
    <scope>NUCLEOTIDE SEQUENCE</scope>
    <source>
        <strain evidence="14">PLY429</strain>
    </source>
</reference>
<dbReference type="PIRSF" id="PIRSF016958">
    <property type="entry name" value="DUF858_MeTrfase_lik"/>
    <property type="match status" value="1"/>
</dbReference>
<dbReference type="GO" id="GO:0005737">
    <property type="term" value="C:cytoplasm"/>
    <property type="evidence" value="ECO:0007669"/>
    <property type="project" value="TreeGrafter"/>
</dbReference>
<sequence length="254" mass="28587">MQAPGSDTEGKEYASPSEMWAAESGDDAKRAQWYSKAVEYWAAQPESYDGVLGGFGHVSPVEIRDSAAFLKKVFAGPLKDAKEGKRRLRCIDCGAGVGRVSAELLLYHFQEVDLLEPVEKLLKKAEETLSRGGKWPSAHNAGRYLCQGLQEFAPEPEIYDVVWIQWALLYLTDEDCQTLFDRCRVGLKKDGIVVVKENICREGFIVDKSDSSLTRSDAYMLDLFARCGVQVIENVKQKNFPRDLFDVRMYALKL</sequence>
<evidence type="ECO:0000256" key="4">
    <source>
        <dbReference type="ARBA" id="ARBA00022691"/>
    </source>
</evidence>
<evidence type="ECO:0000256" key="12">
    <source>
        <dbReference type="PIRSR" id="PIRSR016958-1"/>
    </source>
</evidence>
<evidence type="ECO:0000256" key="10">
    <source>
        <dbReference type="ARBA" id="ARBA00048167"/>
    </source>
</evidence>
<dbReference type="Gene3D" id="3.40.50.150">
    <property type="entry name" value="Vaccinia Virus protein VP39"/>
    <property type="match status" value="1"/>
</dbReference>
<name>A0A7S1T9S3_9CHLO</name>
<organism evidence="14">
    <name type="scientific">Tetraselmis chuii</name>
    <dbReference type="NCBI Taxonomy" id="63592"/>
    <lineage>
        <taxon>Eukaryota</taxon>
        <taxon>Viridiplantae</taxon>
        <taxon>Chlorophyta</taxon>
        <taxon>core chlorophytes</taxon>
        <taxon>Chlorodendrophyceae</taxon>
        <taxon>Chlorodendrales</taxon>
        <taxon>Chlorodendraceae</taxon>
        <taxon>Tetraselmis</taxon>
    </lineage>
</organism>
<keyword evidence="4 12" id="KW-0949">S-adenosyl-L-methionine</keyword>
<dbReference type="FunFam" id="3.40.50.150:FF:000025">
    <property type="entry name" value="N-terminal Xaa-Pro-Lys N-methyltransferase 1"/>
    <property type="match status" value="1"/>
</dbReference>
<evidence type="ECO:0000313" key="14">
    <source>
        <dbReference type="EMBL" id="CAD9229601.1"/>
    </source>
</evidence>
<evidence type="ECO:0000256" key="3">
    <source>
        <dbReference type="ARBA" id="ARBA00022679"/>
    </source>
</evidence>
<feature type="binding site" evidence="12">
    <location>
        <position position="99"/>
    </location>
    <ligand>
        <name>S-adenosyl-L-methionine</name>
        <dbReference type="ChEBI" id="CHEBI:59789"/>
    </ligand>
</feature>
<evidence type="ECO:0000256" key="7">
    <source>
        <dbReference type="ARBA" id="ARBA00043129"/>
    </source>
</evidence>
<dbReference type="PANTHER" id="PTHR12753">
    <property type="entry name" value="AD-003 - RELATED"/>
    <property type="match status" value="1"/>
</dbReference>
<dbReference type="AlphaFoldDB" id="A0A7S1T9S3"/>
<proteinExistence type="inferred from homology"/>
<feature type="region of interest" description="Disordered" evidence="13">
    <location>
        <begin position="1"/>
        <end position="21"/>
    </location>
</feature>
<comment type="catalytic activity">
    <reaction evidence="9">
        <text>N-terminal L-prolyl-L-prolyl-L-lysyl-[protein] + 2 S-adenosyl-L-methionine = N-terminal N,N-dimethyl-L-prolyl-L-prolyl-L-lysyl-[protein] + 2 S-adenosyl-L-homocysteine + 2 H(+)</text>
        <dbReference type="Rhea" id="RHEA:54736"/>
        <dbReference type="Rhea" id="RHEA-COMP:13787"/>
        <dbReference type="Rhea" id="RHEA-COMP:13974"/>
        <dbReference type="ChEBI" id="CHEBI:15378"/>
        <dbReference type="ChEBI" id="CHEBI:57856"/>
        <dbReference type="ChEBI" id="CHEBI:59789"/>
        <dbReference type="ChEBI" id="CHEBI:138059"/>
        <dbReference type="ChEBI" id="CHEBI:138318"/>
        <dbReference type="EC" id="2.1.1.244"/>
    </reaction>
</comment>
<evidence type="ECO:0000256" key="5">
    <source>
        <dbReference type="ARBA" id="ARBA00039112"/>
    </source>
</evidence>
<evidence type="ECO:0000256" key="2">
    <source>
        <dbReference type="ARBA" id="ARBA00022603"/>
    </source>
</evidence>
<evidence type="ECO:0000256" key="1">
    <source>
        <dbReference type="ARBA" id="ARBA00009059"/>
    </source>
</evidence>
<evidence type="ECO:0000256" key="6">
    <source>
        <dbReference type="ARBA" id="ARBA00039449"/>
    </source>
</evidence>
<dbReference type="InterPro" id="IPR008576">
    <property type="entry name" value="MeTrfase_NTM1"/>
</dbReference>
<comment type="similarity">
    <text evidence="1">Belongs to the methyltransferase superfamily. NTM1 family.</text>
</comment>
<gene>
    <name evidence="14" type="ORF">TCHU04912_LOCUS22301</name>
</gene>
<evidence type="ECO:0000256" key="8">
    <source>
        <dbReference type="ARBA" id="ARBA00047306"/>
    </source>
</evidence>
<protein>
    <recommendedName>
        <fullName evidence="6">Alpha N-terminal protein methyltransferase 1</fullName>
        <ecNumber evidence="5">2.1.1.244</ecNumber>
    </recommendedName>
    <alternativeName>
        <fullName evidence="7">X-Pro-Lys N-terminal protein methyltransferase 1</fullName>
    </alternativeName>
</protein>
<comment type="function">
    <text evidence="11">Alpha-N-methyltransferase that methylates the N-terminus of target proteins containing the N-terminal motif [Ala/Pro/Ser]-Pro-Lys when the initiator Met is cleaved. Specifically catalyzes mono-, di- or tri-methylation of exposed alpha-amino group of Ala or Ser residue in the [Ala/Ser]-Pro-Lys motif and mono- or di-methylation of Pro in the Pro-Pro-Lys motif.</text>
</comment>
<comment type="catalytic activity">
    <reaction evidence="8">
        <text>N-terminal L-seryl-L-prolyl-L-lysyl-[protein] + 3 S-adenosyl-L-methionine = N-terminal N,N,N-trimethyl-L-seryl-L-prolyl-L-lysyl-[protein] + 3 S-adenosyl-L-homocysteine + 3 H(+)</text>
        <dbReference type="Rhea" id="RHEA:54724"/>
        <dbReference type="Rhea" id="RHEA-COMP:13789"/>
        <dbReference type="Rhea" id="RHEA-COMP:13973"/>
        <dbReference type="ChEBI" id="CHEBI:15378"/>
        <dbReference type="ChEBI" id="CHEBI:57856"/>
        <dbReference type="ChEBI" id="CHEBI:59789"/>
        <dbReference type="ChEBI" id="CHEBI:138061"/>
        <dbReference type="ChEBI" id="CHEBI:138317"/>
        <dbReference type="EC" id="2.1.1.244"/>
    </reaction>
</comment>
<accession>A0A7S1T9S3</accession>
<evidence type="ECO:0000256" key="9">
    <source>
        <dbReference type="ARBA" id="ARBA00047885"/>
    </source>
</evidence>
<dbReference type="EC" id="2.1.1.244" evidence="5"/>
<dbReference type="GO" id="GO:0071885">
    <property type="term" value="F:N-terminal protein N-methyltransferase activity"/>
    <property type="evidence" value="ECO:0007669"/>
    <property type="project" value="UniProtKB-EC"/>
</dbReference>
<dbReference type="GO" id="GO:0032259">
    <property type="term" value="P:methylation"/>
    <property type="evidence" value="ECO:0007669"/>
    <property type="project" value="UniProtKB-KW"/>
</dbReference>
<evidence type="ECO:0000256" key="11">
    <source>
        <dbReference type="ARBA" id="ARBA00060050"/>
    </source>
</evidence>
<keyword evidence="2" id="KW-0489">Methyltransferase</keyword>
<keyword evidence="3" id="KW-0808">Transferase</keyword>
<dbReference type="CDD" id="cd02440">
    <property type="entry name" value="AdoMet_MTases"/>
    <property type="match status" value="1"/>
</dbReference>
<dbReference type="SUPFAM" id="SSF53335">
    <property type="entry name" value="S-adenosyl-L-methionine-dependent methyltransferases"/>
    <property type="match status" value="1"/>
</dbReference>
<dbReference type="PANTHER" id="PTHR12753:SF0">
    <property type="entry name" value="ALPHA N-TERMINAL PROTEIN METHYLTRANSFERASE 1"/>
    <property type="match status" value="1"/>
</dbReference>
<dbReference type="InterPro" id="IPR029063">
    <property type="entry name" value="SAM-dependent_MTases_sf"/>
</dbReference>
<feature type="binding site" evidence="12">
    <location>
        <position position="94"/>
    </location>
    <ligand>
        <name>S-adenosyl-L-methionine</name>
        <dbReference type="ChEBI" id="CHEBI:59789"/>
    </ligand>
</feature>